<accession>A0ABY7M4C7</accession>
<feature type="compositionally biased region" description="Low complexity" evidence="1">
    <location>
        <begin position="118"/>
        <end position="132"/>
    </location>
</feature>
<gene>
    <name evidence="2" type="ORF">O0235_11480</name>
</gene>
<name>A0ABY7M4C7_9CHLR</name>
<dbReference type="EMBL" id="CP115149">
    <property type="protein sequence ID" value="WBL35393.1"/>
    <property type="molecule type" value="Genomic_DNA"/>
</dbReference>
<dbReference type="RefSeq" id="WP_270055920.1">
    <property type="nucleotide sequence ID" value="NZ_CP115149.1"/>
</dbReference>
<feature type="compositionally biased region" description="Basic and acidic residues" evidence="1">
    <location>
        <begin position="89"/>
        <end position="99"/>
    </location>
</feature>
<feature type="region of interest" description="Disordered" evidence="1">
    <location>
        <begin position="180"/>
        <end position="249"/>
    </location>
</feature>
<proteinExistence type="predicted"/>
<dbReference type="Proteomes" id="UP001212803">
    <property type="component" value="Chromosome"/>
</dbReference>
<sequence>MSWVRLDDTFGHHPKVVSLSGRAFRVHVLALCYASQHETDGFIPAGVLPVILGSKRTAAELEAAGLWEQTAGGWVIHDYLLYNPSRAELDDERKRRSERAGAAASARWSRRPREAGESPPAAAAAAPQQAPDQQPPASPADAPRMPDGMPTACPAHAAAHARRMPDGMLDACSEHAEGDAQPMLEGCSSDATSPLRPQRCDDSSLRSSSSHPARKARDDDLKSLPERSPAAAAGALEEAPGGPSAADPPAVREVRDLVLAALPRKFQADPLTFDEAAQLGRDFAGAHEAVAAAIAECRRRSQLPFPSRVRAILQEVQHANAQGRPWGADDPILAQLRAAGALVE</sequence>
<feature type="region of interest" description="Disordered" evidence="1">
    <location>
        <begin position="89"/>
        <end position="161"/>
    </location>
</feature>
<evidence type="ECO:0000256" key="1">
    <source>
        <dbReference type="SAM" id="MobiDB-lite"/>
    </source>
</evidence>
<evidence type="ECO:0000313" key="3">
    <source>
        <dbReference type="Proteomes" id="UP001212803"/>
    </source>
</evidence>
<protein>
    <submittedName>
        <fullName evidence="2">Uncharacterized protein</fullName>
    </submittedName>
</protein>
<keyword evidence="3" id="KW-1185">Reference proteome</keyword>
<feature type="compositionally biased region" description="Low complexity" evidence="1">
    <location>
        <begin position="226"/>
        <end position="249"/>
    </location>
</feature>
<evidence type="ECO:0000313" key="2">
    <source>
        <dbReference type="EMBL" id="WBL35393.1"/>
    </source>
</evidence>
<reference evidence="2 3" key="1">
    <citation type="journal article" date="2023" name="ISME J.">
        <title>Thermophilic Dehalococcoidia with unusual traits shed light on an unexpected past.</title>
        <authorList>
            <person name="Palmer M."/>
            <person name="Covington J.K."/>
            <person name="Zhou E.M."/>
            <person name="Thomas S.C."/>
            <person name="Habib N."/>
            <person name="Seymour C.O."/>
            <person name="Lai D."/>
            <person name="Johnston J."/>
            <person name="Hashimi A."/>
            <person name="Jiao J.Y."/>
            <person name="Muok A.R."/>
            <person name="Liu L."/>
            <person name="Xian W.D."/>
            <person name="Zhi X.Y."/>
            <person name="Li M.M."/>
            <person name="Silva L.P."/>
            <person name="Bowen B.P."/>
            <person name="Louie K."/>
            <person name="Briegel A."/>
            <person name="Pett-Ridge J."/>
            <person name="Weber P.K."/>
            <person name="Tocheva E.I."/>
            <person name="Woyke T."/>
            <person name="Northen T.R."/>
            <person name="Mayali X."/>
            <person name="Li W.J."/>
            <person name="Hedlund B.P."/>
        </authorList>
    </citation>
    <scope>NUCLEOTIDE SEQUENCE [LARGE SCALE GENOMIC DNA]</scope>
    <source>
        <strain evidence="2 3">YIM 72310</strain>
    </source>
</reference>
<organism evidence="2 3">
    <name type="scientific">Tepidiforma flava</name>
    <dbReference type="NCBI Taxonomy" id="3004094"/>
    <lineage>
        <taxon>Bacteria</taxon>
        <taxon>Bacillati</taxon>
        <taxon>Chloroflexota</taxon>
        <taxon>Tepidiformia</taxon>
        <taxon>Tepidiformales</taxon>
        <taxon>Tepidiformaceae</taxon>
        <taxon>Tepidiforma</taxon>
    </lineage>
</organism>
<feature type="compositionally biased region" description="Basic and acidic residues" evidence="1">
    <location>
        <begin position="215"/>
        <end position="225"/>
    </location>
</feature>